<keyword evidence="1" id="KW-0378">Hydrolase</keyword>
<dbReference type="RefSeq" id="WP_343990498.1">
    <property type="nucleotide sequence ID" value="NZ_BAAANB010000020.1"/>
</dbReference>
<dbReference type="GO" id="GO:0016787">
    <property type="term" value="F:hydrolase activity"/>
    <property type="evidence" value="ECO:0007669"/>
    <property type="project" value="UniProtKB-KW"/>
</dbReference>
<keyword evidence="2" id="KW-1185">Reference proteome</keyword>
<name>A0ABP5FLH5_9MICO</name>
<dbReference type="Proteomes" id="UP001501285">
    <property type="component" value="Unassembled WGS sequence"/>
</dbReference>
<dbReference type="Gene3D" id="3.40.50.1000">
    <property type="entry name" value="HAD superfamily/HAD-like"/>
    <property type="match status" value="1"/>
</dbReference>
<dbReference type="SFLD" id="SFLDG01140">
    <property type="entry name" value="C2.B:_Phosphomannomutase_and_P"/>
    <property type="match status" value="1"/>
</dbReference>
<dbReference type="NCBIfam" id="TIGR01484">
    <property type="entry name" value="HAD-SF-IIB"/>
    <property type="match status" value="1"/>
</dbReference>
<dbReference type="Pfam" id="PF08282">
    <property type="entry name" value="Hydrolase_3"/>
    <property type="match status" value="1"/>
</dbReference>
<protein>
    <submittedName>
        <fullName evidence="1">Cof-type HAD-IIB family hydrolase</fullName>
    </submittedName>
</protein>
<dbReference type="InterPro" id="IPR006379">
    <property type="entry name" value="HAD-SF_hydro_IIB"/>
</dbReference>
<dbReference type="InterPro" id="IPR023214">
    <property type="entry name" value="HAD_sf"/>
</dbReference>
<reference evidence="2" key="1">
    <citation type="journal article" date="2019" name="Int. J. Syst. Evol. Microbiol.">
        <title>The Global Catalogue of Microorganisms (GCM) 10K type strain sequencing project: providing services to taxonomists for standard genome sequencing and annotation.</title>
        <authorList>
            <consortium name="The Broad Institute Genomics Platform"/>
            <consortium name="The Broad Institute Genome Sequencing Center for Infectious Disease"/>
            <person name="Wu L."/>
            <person name="Ma J."/>
        </authorList>
    </citation>
    <scope>NUCLEOTIDE SEQUENCE [LARGE SCALE GENOMIC DNA]</scope>
    <source>
        <strain evidence="2">JCM 14283</strain>
    </source>
</reference>
<dbReference type="InterPro" id="IPR036412">
    <property type="entry name" value="HAD-like_sf"/>
</dbReference>
<proteinExistence type="predicted"/>
<dbReference type="SUPFAM" id="SSF56784">
    <property type="entry name" value="HAD-like"/>
    <property type="match status" value="1"/>
</dbReference>
<sequence length="279" mass="29663">MSEPAPAPSPHRVTLFCSDVDGTLLDHRRTLSDRTVAAIRAVRSAGHAFVLCSSRMPASLEGLERLCGVDPTPLIAYNGGLVLRADRSVVTDVPITPGDAREAYAVCSRLGLHASFFAGDEWYAWGPDEWTEREATITAVDPNPASAHDYVTHGWVDRRPPHKVMAMGDPALVDELETALAGRAGMVTYRSKPTYLEIASAACSKGDGLRALAGELGVDLADTVFFGDNHNDVSAFAVAGTAVAVANAVDPALEAATVVTGHHREDGVADYLEDWLASR</sequence>
<comment type="caution">
    <text evidence="1">The sequence shown here is derived from an EMBL/GenBank/DDBJ whole genome shotgun (WGS) entry which is preliminary data.</text>
</comment>
<gene>
    <name evidence="1" type="ORF">GCM10009740_18490</name>
</gene>
<organism evidence="1 2">
    <name type="scientific">Terrabacter terrae</name>
    <dbReference type="NCBI Taxonomy" id="318434"/>
    <lineage>
        <taxon>Bacteria</taxon>
        <taxon>Bacillati</taxon>
        <taxon>Actinomycetota</taxon>
        <taxon>Actinomycetes</taxon>
        <taxon>Micrococcales</taxon>
        <taxon>Intrasporangiaceae</taxon>
        <taxon>Terrabacter</taxon>
    </lineage>
</organism>
<dbReference type="PANTHER" id="PTHR10000">
    <property type="entry name" value="PHOSPHOSERINE PHOSPHATASE"/>
    <property type="match status" value="1"/>
</dbReference>
<dbReference type="SFLD" id="SFLDS00003">
    <property type="entry name" value="Haloacid_Dehalogenase"/>
    <property type="match status" value="1"/>
</dbReference>
<evidence type="ECO:0000313" key="2">
    <source>
        <dbReference type="Proteomes" id="UP001501285"/>
    </source>
</evidence>
<dbReference type="NCBIfam" id="TIGR00099">
    <property type="entry name" value="Cof-subfamily"/>
    <property type="match status" value="1"/>
</dbReference>
<evidence type="ECO:0000313" key="1">
    <source>
        <dbReference type="EMBL" id="GAA2029254.1"/>
    </source>
</evidence>
<accession>A0ABP5FLH5</accession>
<dbReference type="PANTHER" id="PTHR10000:SF8">
    <property type="entry name" value="HAD SUPERFAMILY HYDROLASE-LIKE, TYPE 3"/>
    <property type="match status" value="1"/>
</dbReference>
<dbReference type="Gene3D" id="3.30.1240.10">
    <property type="match status" value="1"/>
</dbReference>
<dbReference type="InterPro" id="IPR000150">
    <property type="entry name" value="Cof"/>
</dbReference>
<dbReference type="EMBL" id="BAAANB010000020">
    <property type="protein sequence ID" value="GAA2029254.1"/>
    <property type="molecule type" value="Genomic_DNA"/>
</dbReference>